<evidence type="ECO:0000313" key="12">
    <source>
        <dbReference type="Proteomes" id="UP000036923"/>
    </source>
</evidence>
<dbReference type="Proteomes" id="UP000036923">
    <property type="component" value="Unassembled WGS sequence"/>
</dbReference>
<feature type="active site" description="Nucleophile" evidence="7">
    <location>
        <position position="263"/>
    </location>
</feature>
<dbReference type="RefSeq" id="WP_036944039.1">
    <property type="nucleotide sequence ID" value="NZ_JQKC01000025.1"/>
</dbReference>
<dbReference type="PATRIC" id="fig|398512.5.peg.2886"/>
<evidence type="ECO:0000256" key="6">
    <source>
        <dbReference type="ARBA" id="ARBA00023326"/>
    </source>
</evidence>
<dbReference type="InterPro" id="IPR002105">
    <property type="entry name" value="Dockerin_1_rpt"/>
</dbReference>
<keyword evidence="12" id="KW-1185">Reference proteome</keyword>
<gene>
    <name evidence="11" type="ORF">Bccel_2753</name>
</gene>
<dbReference type="InterPro" id="IPR027390">
    <property type="entry name" value="Endoglucanase_F_dom3"/>
</dbReference>
<comment type="caution">
    <text evidence="11">The sequence shown here is derived from an EMBL/GenBank/DDBJ whole genome shotgun (WGS) entry which is preliminary data.</text>
</comment>
<dbReference type="STRING" id="398512.Bccel_2753"/>
<feature type="signal peptide" evidence="9">
    <location>
        <begin position="1"/>
        <end position="25"/>
    </location>
</feature>
<dbReference type="SUPFAM" id="SSF63446">
    <property type="entry name" value="Type I dockerin domain"/>
    <property type="match status" value="1"/>
</dbReference>
<dbReference type="Gene3D" id="1.10.1330.10">
    <property type="entry name" value="Dockerin domain"/>
    <property type="match status" value="1"/>
</dbReference>
<dbReference type="PRINTS" id="PR00844">
    <property type="entry name" value="GLHYDRLASE48"/>
</dbReference>
<feature type="compositionally biased region" description="Low complexity" evidence="8">
    <location>
        <begin position="684"/>
        <end position="694"/>
    </location>
</feature>
<evidence type="ECO:0000256" key="7">
    <source>
        <dbReference type="PIRSR" id="PIRSR600556-1"/>
    </source>
</evidence>
<keyword evidence="6" id="KW-0624">Polysaccharide degradation</keyword>
<dbReference type="InterPro" id="IPR000556">
    <property type="entry name" value="Glyco_hydro_48F"/>
</dbReference>
<dbReference type="Gene3D" id="2.170.160.10">
    <property type="entry name" value="Endo-1,4-beta-glucanase f. Domain 2"/>
    <property type="match status" value="1"/>
</dbReference>
<dbReference type="Pfam" id="PF00404">
    <property type="entry name" value="Dockerin_1"/>
    <property type="match status" value="1"/>
</dbReference>
<feature type="active site" description="Proton donor" evidence="7">
    <location>
        <position position="89"/>
    </location>
</feature>
<dbReference type="eggNOG" id="COG4733">
    <property type="taxonomic scope" value="Bacteria"/>
</dbReference>
<evidence type="ECO:0000259" key="10">
    <source>
        <dbReference type="PROSITE" id="PS51766"/>
    </source>
</evidence>
<organism evidence="11 12">
    <name type="scientific">Pseudobacteroides cellulosolvens ATCC 35603 = DSM 2933</name>
    <dbReference type="NCBI Taxonomy" id="398512"/>
    <lineage>
        <taxon>Bacteria</taxon>
        <taxon>Bacillati</taxon>
        <taxon>Bacillota</taxon>
        <taxon>Clostridia</taxon>
        <taxon>Eubacteriales</taxon>
        <taxon>Oscillospiraceae</taxon>
        <taxon>Pseudobacteroides</taxon>
    </lineage>
</organism>
<evidence type="ECO:0000256" key="5">
    <source>
        <dbReference type="ARBA" id="ARBA00023295"/>
    </source>
</evidence>
<dbReference type="EMBL" id="LGTC01000001">
    <property type="protein sequence ID" value="KNY27482.1"/>
    <property type="molecule type" value="Genomic_DNA"/>
</dbReference>
<dbReference type="AlphaFoldDB" id="A0A0L6JQ26"/>
<dbReference type="InterPro" id="IPR012341">
    <property type="entry name" value="6hp_glycosidase-like_sf"/>
</dbReference>
<dbReference type="CDD" id="cd14254">
    <property type="entry name" value="Dockerin_II"/>
    <property type="match status" value="1"/>
</dbReference>
<dbReference type="InterPro" id="IPR008928">
    <property type="entry name" value="6-hairpin_glycosidase_sf"/>
</dbReference>
<feature type="chain" id="PRO_5039727621" evidence="9">
    <location>
        <begin position="26"/>
        <end position="753"/>
    </location>
</feature>
<evidence type="ECO:0000313" key="11">
    <source>
        <dbReference type="EMBL" id="KNY27482.1"/>
    </source>
</evidence>
<proteinExistence type="predicted"/>
<dbReference type="InterPro" id="IPR023309">
    <property type="entry name" value="Endo-1-4-beta-glucanase_dom2"/>
</dbReference>
<sequence length="753" mass="84241">MLKKTKKYVSITLCTFMTVSTIVTANLGGVTSYAASYEEGMSYEEAFLKLHDQVNNTSNGYFSQEGIPYHSIETMMVEAPDYGHETSSETASYYVWFEAMYGKLTGDWAEYNKAWDVTEKYYIPAAKDQPNLGDYDPSKCASFVPGGAEPSDYPGSLNLNAPTGKDNLHNALKSAYGNANMYIMHWIFDVDNWYKYGNHGDGTSRMSQINTYQRGEQESCWETVPFPCWETYKWGNTSKGGFGSLFVAQDTYAQQWRYSVAGDADARSVQAAYWAVKWAKEQGKLSTISKQNDRAAKMGDYLRYVMYDKYMKPIAKDTSITSTAGDGKNSMHYLISWYMAWGAPTTSQGWAWKEGSSASHQGYQNPMTAYALSTVSELKPKASGAVSDWATSLDRQLELLQWLQSAEGPIAGGCNNSWNDKYDPYPSGISTFYDMAYDWQPVWHDPPSNRWYGFQVWGLQRTAEYYYETGDERAYQIMKKWVDWVKPYIKVTGPGEFELPSDIEWEGQPDTWDGTYTGNPDLHATVTNMGSDIGVAGSTANLLAYYAAGTQKHHTYDEEAHDLAKELLDCVILGCQDEEDKGFTKEEQRGDYSRFFDQEVYIPSGWTGKNAQGATLKNGMKFIDMRPAYKQDPNWDNLQSSYDAGVGPKFKYHRYWHQVDIGMAMGAFATLFPYDVIGDDDKPTPTNTNKPTPTGGLKGDVNGDGVVNMADAIAIAGVFGKEAIAKPSADLNIDGVINMSDVIIVAQNFGKTK</sequence>
<dbReference type="GO" id="GO:0008810">
    <property type="term" value="F:cellulase activity"/>
    <property type="evidence" value="ECO:0007669"/>
    <property type="project" value="InterPro"/>
</dbReference>
<dbReference type="PROSITE" id="PS51766">
    <property type="entry name" value="DOCKERIN"/>
    <property type="match status" value="1"/>
</dbReference>
<dbReference type="Gene3D" id="4.10.870.10">
    <property type="entry name" value="Endo-1,4-beta-glucanase f. Domain 3"/>
    <property type="match status" value="1"/>
</dbReference>
<keyword evidence="5 11" id="KW-0326">Glycosidase</keyword>
<keyword evidence="1 9" id="KW-0732">Signal</keyword>
<dbReference type="Pfam" id="PF02011">
    <property type="entry name" value="Glyco_hydro_48"/>
    <property type="match status" value="1"/>
</dbReference>
<dbReference type="Gene3D" id="1.50.10.10">
    <property type="match status" value="1"/>
</dbReference>
<keyword evidence="2 11" id="KW-0378">Hydrolase</keyword>
<dbReference type="SUPFAM" id="SSF48208">
    <property type="entry name" value="Six-hairpin glycosidases"/>
    <property type="match status" value="1"/>
</dbReference>
<keyword evidence="4" id="KW-0119">Carbohydrate metabolism</keyword>
<name>A0A0L6JQ26_9FIRM</name>
<feature type="domain" description="Dockerin" evidence="10">
    <location>
        <begin position="694"/>
        <end position="753"/>
    </location>
</feature>
<evidence type="ECO:0000256" key="9">
    <source>
        <dbReference type="SAM" id="SignalP"/>
    </source>
</evidence>
<reference evidence="12" key="1">
    <citation type="submission" date="2015-07" db="EMBL/GenBank/DDBJ databases">
        <title>Near-Complete Genome Sequence of the Cellulolytic Bacterium Bacteroides (Pseudobacteroides) cellulosolvens ATCC 35603.</title>
        <authorList>
            <person name="Dassa B."/>
            <person name="Utturkar S.M."/>
            <person name="Klingeman D.M."/>
            <person name="Hurt R.A."/>
            <person name="Keller M."/>
            <person name="Xu J."/>
            <person name="Reddy Y.H.K."/>
            <person name="Borovok I."/>
            <person name="Grinberg I.R."/>
            <person name="Lamed R."/>
            <person name="Zhivin O."/>
            <person name="Bayer E.A."/>
            <person name="Brown S.D."/>
        </authorList>
    </citation>
    <scope>NUCLEOTIDE SEQUENCE [LARGE SCALE GENOMIC DNA]</scope>
    <source>
        <strain evidence="12">DSM 2933</strain>
    </source>
</reference>
<evidence type="ECO:0000256" key="3">
    <source>
        <dbReference type="ARBA" id="ARBA00023001"/>
    </source>
</evidence>
<evidence type="ECO:0000256" key="4">
    <source>
        <dbReference type="ARBA" id="ARBA00023277"/>
    </source>
</evidence>
<dbReference type="EC" id="3.2.1.91" evidence="11"/>
<dbReference type="InterPro" id="IPR036439">
    <property type="entry name" value="Dockerin_dom_sf"/>
</dbReference>
<evidence type="ECO:0000256" key="2">
    <source>
        <dbReference type="ARBA" id="ARBA00022801"/>
    </source>
</evidence>
<dbReference type="InterPro" id="IPR016134">
    <property type="entry name" value="Dockerin_dom"/>
</dbReference>
<dbReference type="GO" id="GO:0016162">
    <property type="term" value="F:cellulose 1,4-beta-cellobiosidase activity"/>
    <property type="evidence" value="ECO:0007669"/>
    <property type="project" value="UniProtKB-EC"/>
</dbReference>
<evidence type="ECO:0000256" key="1">
    <source>
        <dbReference type="ARBA" id="ARBA00022729"/>
    </source>
</evidence>
<protein>
    <submittedName>
        <fullName evidence="11">Cellulose 1,4-beta-cellobiosidase</fullName>
        <ecNumber evidence="11">3.2.1.91</ecNumber>
    </submittedName>
</protein>
<feature type="region of interest" description="Disordered" evidence="8">
    <location>
        <begin position="682"/>
        <end position="701"/>
    </location>
</feature>
<keyword evidence="3" id="KW-0136">Cellulose degradation</keyword>
<accession>A0A0L6JQ26</accession>
<dbReference type="GO" id="GO:0030245">
    <property type="term" value="P:cellulose catabolic process"/>
    <property type="evidence" value="ECO:0007669"/>
    <property type="project" value="UniProtKB-KW"/>
</dbReference>
<evidence type="ECO:0000256" key="8">
    <source>
        <dbReference type="SAM" id="MobiDB-lite"/>
    </source>
</evidence>